<comment type="caution">
    <text evidence="1">The sequence shown here is derived from an EMBL/GenBank/DDBJ whole genome shotgun (WGS) entry which is preliminary data.</text>
</comment>
<keyword evidence="2" id="KW-1185">Reference proteome</keyword>
<name>L7EXM3_STRT8</name>
<dbReference type="Proteomes" id="UP000010931">
    <property type="component" value="Unassembled WGS sequence"/>
</dbReference>
<reference evidence="1 2" key="1">
    <citation type="journal article" date="2011" name="Plasmid">
        <title>Streptomyces turgidiscabies Car8 contains a modular pathogenicity island that shares virulence genes with other actinobacterial plant pathogens.</title>
        <authorList>
            <person name="Huguet-Tapia J.C."/>
            <person name="Badger J.H."/>
            <person name="Loria R."/>
            <person name="Pettis G.S."/>
        </authorList>
    </citation>
    <scope>NUCLEOTIDE SEQUENCE [LARGE SCALE GENOMIC DNA]</scope>
    <source>
        <strain evidence="1 2">Car8</strain>
    </source>
</reference>
<dbReference type="PATRIC" id="fig|698760.3.peg.6957"/>
<dbReference type="RefSeq" id="WP_006380841.1">
    <property type="nucleotide sequence ID" value="NZ_AEJB01000475.1"/>
</dbReference>
<organism evidence="1 2">
    <name type="scientific">Streptomyces turgidiscabies (strain Car8)</name>
    <dbReference type="NCBI Taxonomy" id="698760"/>
    <lineage>
        <taxon>Bacteria</taxon>
        <taxon>Bacillati</taxon>
        <taxon>Actinomycetota</taxon>
        <taxon>Actinomycetes</taxon>
        <taxon>Kitasatosporales</taxon>
        <taxon>Streptomycetaceae</taxon>
        <taxon>Streptomyces</taxon>
    </lineage>
</organism>
<accession>L7EXM3</accession>
<gene>
    <name evidence="1" type="ORF">STRTUCAR8_05569</name>
</gene>
<dbReference type="GeneID" id="97399367"/>
<evidence type="ECO:0000313" key="1">
    <source>
        <dbReference type="EMBL" id="ELP64158.1"/>
    </source>
</evidence>
<dbReference type="AlphaFoldDB" id="L7EXM3"/>
<dbReference type="EMBL" id="AEJB01000475">
    <property type="protein sequence ID" value="ELP64158.1"/>
    <property type="molecule type" value="Genomic_DNA"/>
</dbReference>
<evidence type="ECO:0000313" key="2">
    <source>
        <dbReference type="Proteomes" id="UP000010931"/>
    </source>
</evidence>
<protein>
    <submittedName>
        <fullName evidence="1">Uncharacterized protein</fullName>
    </submittedName>
</protein>
<sequence>MKLAGLAGAEYEAQWRKWWGAAEVFQAAVTECAARGDVGMSRYELEQAAKKAVRHPEGLAA</sequence>
<proteinExistence type="predicted"/>